<comment type="caution">
    <text evidence="2">The sequence shown here is derived from an EMBL/GenBank/DDBJ whole genome shotgun (WGS) entry which is preliminary data.</text>
</comment>
<accession>A0A9D1S1D4</accession>
<gene>
    <name evidence="2" type="ORF">H9871_01405</name>
</gene>
<reference evidence="2" key="1">
    <citation type="journal article" date="2021" name="PeerJ">
        <title>Extensive microbial diversity within the chicken gut microbiome revealed by metagenomics and culture.</title>
        <authorList>
            <person name="Gilroy R."/>
            <person name="Ravi A."/>
            <person name="Getino M."/>
            <person name="Pursley I."/>
            <person name="Horton D.L."/>
            <person name="Alikhan N.F."/>
            <person name="Baker D."/>
            <person name="Gharbi K."/>
            <person name="Hall N."/>
            <person name="Watson M."/>
            <person name="Adriaenssens E.M."/>
            <person name="Foster-Nyarko E."/>
            <person name="Jarju S."/>
            <person name="Secka A."/>
            <person name="Antonio M."/>
            <person name="Oren A."/>
            <person name="Chaudhuri R.R."/>
            <person name="La Ragione R."/>
            <person name="Hildebrand F."/>
            <person name="Pallen M.J."/>
        </authorList>
    </citation>
    <scope>NUCLEOTIDE SEQUENCE</scope>
    <source>
        <strain evidence="2">ChiHejej3B27-3195</strain>
    </source>
</reference>
<sequence length="452" mass="47183">MHNATVHSTSEPYADAFIVEDGTVSWIGAEESVRHLPGQPAQRCDAEGALAAPAFAGWLHLTPSFDGEHTADEEIRGLRQRMGAALGGGVGLLRLTVDVPVGHELAESSVREQIARGVAEIICAAAAHPIPVQPIIALRGADAGEIGGSEDPTRRASAVLRSIESHLDDALVSGTSAGTDSGSDVSAASGLTSRELAVEFPAGLLGEASPGKALEVLLGWRRFARDEGRQLILAADRSDAQPHDDEVAAESPQPGMDDAAAARFVESLVATHRELLAQGRSAAAGRPSIVVGFDTPDRELWEQLLNTAVHVCFTSAGHLATALSVGVPAFAAAPEGENPWRLVAGLVHRETDSLSVRAAFNAQVRGARRALPAGPAQPPASLGHLNAGEPATFALWEADALAVQTPESRVAAWSTDARSRTPLLPYLDGASVPQLTATVIDGVWHHITQGRD</sequence>
<dbReference type="GO" id="GO:0016810">
    <property type="term" value="F:hydrolase activity, acting on carbon-nitrogen (but not peptide) bonds"/>
    <property type="evidence" value="ECO:0007669"/>
    <property type="project" value="InterPro"/>
</dbReference>
<dbReference type="EMBL" id="DXGD01000052">
    <property type="protein sequence ID" value="HIW98778.1"/>
    <property type="molecule type" value="Genomic_DNA"/>
</dbReference>
<evidence type="ECO:0008006" key="4">
    <source>
        <dbReference type="Google" id="ProtNLM"/>
    </source>
</evidence>
<organism evidence="2 3">
    <name type="scientific">Candidatus Nesterenkonia stercoripullorum</name>
    <dbReference type="NCBI Taxonomy" id="2838701"/>
    <lineage>
        <taxon>Bacteria</taxon>
        <taxon>Bacillati</taxon>
        <taxon>Actinomycetota</taxon>
        <taxon>Actinomycetes</taxon>
        <taxon>Micrococcales</taxon>
        <taxon>Micrococcaceae</taxon>
        <taxon>Nesterenkonia</taxon>
    </lineage>
</organism>
<proteinExistence type="predicted"/>
<evidence type="ECO:0000313" key="3">
    <source>
        <dbReference type="Proteomes" id="UP000824151"/>
    </source>
</evidence>
<feature type="region of interest" description="Disordered" evidence="1">
    <location>
        <begin position="236"/>
        <end position="255"/>
    </location>
</feature>
<feature type="compositionally biased region" description="Basic and acidic residues" evidence="1">
    <location>
        <begin position="236"/>
        <end position="246"/>
    </location>
</feature>
<dbReference type="SUPFAM" id="SSF51338">
    <property type="entry name" value="Composite domain of metallo-dependent hydrolases"/>
    <property type="match status" value="1"/>
</dbReference>
<evidence type="ECO:0000256" key="1">
    <source>
        <dbReference type="SAM" id="MobiDB-lite"/>
    </source>
</evidence>
<dbReference type="Proteomes" id="UP000824151">
    <property type="component" value="Unassembled WGS sequence"/>
</dbReference>
<dbReference type="InterPro" id="IPR011059">
    <property type="entry name" value="Metal-dep_hydrolase_composite"/>
</dbReference>
<dbReference type="AlphaFoldDB" id="A0A9D1S1D4"/>
<protein>
    <recommendedName>
        <fullName evidence="4">Amidohydrolase 3 domain-containing protein</fullName>
    </recommendedName>
</protein>
<name>A0A9D1S1D4_9MICC</name>
<evidence type="ECO:0000313" key="2">
    <source>
        <dbReference type="EMBL" id="HIW98778.1"/>
    </source>
</evidence>
<reference evidence="2" key="2">
    <citation type="submission" date="2021-04" db="EMBL/GenBank/DDBJ databases">
        <authorList>
            <person name="Gilroy R."/>
        </authorList>
    </citation>
    <scope>NUCLEOTIDE SEQUENCE</scope>
    <source>
        <strain evidence="2">ChiHejej3B27-3195</strain>
    </source>
</reference>
<dbReference type="Gene3D" id="2.30.40.10">
    <property type="entry name" value="Urease, subunit C, domain 1"/>
    <property type="match status" value="1"/>
</dbReference>